<evidence type="ECO:0000256" key="1">
    <source>
        <dbReference type="SAM" id="MobiDB-lite"/>
    </source>
</evidence>
<feature type="compositionally biased region" description="Basic and acidic residues" evidence="1">
    <location>
        <begin position="204"/>
        <end position="229"/>
    </location>
</feature>
<protein>
    <recommendedName>
        <fullName evidence="2">Retrotransposon gag domain-containing protein</fullName>
    </recommendedName>
</protein>
<dbReference type="AlphaFoldDB" id="A0AAV9K2K1"/>
<sequence length="366" mass="42269">MGTIKDKYDVSSKSSFTYTKPYTSRIDVLKIHVGYQPPKFQQFDDKGNPKQHIAHFVEICNNTGTYRDYLVKQFVRSLQGNAFDWYIDLEASSIDDWEQLEHEFLNCFYSTRCTMSTIELTNTRQWKDEHVIEFINRWRNASLKCKDRLSETSGIEMCIQGMHWGLRYILQGINPKSFEELATRAHDVELSMSSSRNKGPPIYEPRRGKDKVEVKKGGKFAPKSENKESMNVKAAPLKVATKLSDNQITKSLTFQNNACRNLSLKEMQTKEYPFIFSDCPDEAGRTNDLNYCKYHCLMGHPVEKCFIFKENIMDLAREGKIVLEDEKENSNQATMKGNSLAGNKSNCVDDEGWILVTRWRCCKANS</sequence>
<accession>A0AAV9K2K1</accession>
<dbReference type="Pfam" id="PF03732">
    <property type="entry name" value="Retrotrans_gag"/>
    <property type="match status" value="1"/>
</dbReference>
<evidence type="ECO:0000259" key="2">
    <source>
        <dbReference type="Pfam" id="PF03732"/>
    </source>
</evidence>
<dbReference type="EMBL" id="JAWPEI010000014">
    <property type="protein sequence ID" value="KAK4707452.1"/>
    <property type="molecule type" value="Genomic_DNA"/>
</dbReference>
<dbReference type="InterPro" id="IPR005162">
    <property type="entry name" value="Retrotrans_gag_dom"/>
</dbReference>
<proteinExistence type="predicted"/>
<keyword evidence="4" id="KW-1185">Reference proteome</keyword>
<name>A0AAV9K2K1_9SOLN</name>
<evidence type="ECO:0000313" key="4">
    <source>
        <dbReference type="Proteomes" id="UP001311915"/>
    </source>
</evidence>
<dbReference type="Proteomes" id="UP001311915">
    <property type="component" value="Unassembled WGS sequence"/>
</dbReference>
<gene>
    <name evidence="3" type="ORF">R3W88_032999</name>
</gene>
<organism evidence="3 4">
    <name type="scientific">Solanum pinnatisectum</name>
    <name type="common">tansyleaf nightshade</name>
    <dbReference type="NCBI Taxonomy" id="50273"/>
    <lineage>
        <taxon>Eukaryota</taxon>
        <taxon>Viridiplantae</taxon>
        <taxon>Streptophyta</taxon>
        <taxon>Embryophyta</taxon>
        <taxon>Tracheophyta</taxon>
        <taxon>Spermatophyta</taxon>
        <taxon>Magnoliopsida</taxon>
        <taxon>eudicotyledons</taxon>
        <taxon>Gunneridae</taxon>
        <taxon>Pentapetalae</taxon>
        <taxon>asterids</taxon>
        <taxon>lamiids</taxon>
        <taxon>Solanales</taxon>
        <taxon>Solanaceae</taxon>
        <taxon>Solanoideae</taxon>
        <taxon>Solaneae</taxon>
        <taxon>Solanum</taxon>
    </lineage>
</organism>
<reference evidence="3 4" key="1">
    <citation type="submission" date="2023-10" db="EMBL/GenBank/DDBJ databases">
        <title>Genome-Wide Identification Analysis in wild type Solanum Pinnatisectum Reveals Some Genes Defensing Phytophthora Infestans.</title>
        <authorList>
            <person name="Sun C."/>
        </authorList>
    </citation>
    <scope>NUCLEOTIDE SEQUENCE [LARGE SCALE GENOMIC DNA]</scope>
    <source>
        <strain evidence="3">LQN</strain>
        <tissue evidence="3">Leaf</tissue>
    </source>
</reference>
<evidence type="ECO:0000313" key="3">
    <source>
        <dbReference type="EMBL" id="KAK4707452.1"/>
    </source>
</evidence>
<dbReference type="PANTHER" id="PTHR33437:SF2">
    <property type="entry name" value="OS06G0361200 PROTEIN"/>
    <property type="match status" value="1"/>
</dbReference>
<feature type="region of interest" description="Disordered" evidence="1">
    <location>
        <begin position="190"/>
        <end position="229"/>
    </location>
</feature>
<dbReference type="PANTHER" id="PTHR33437">
    <property type="entry name" value="OS06G0361200 PROTEIN"/>
    <property type="match status" value="1"/>
</dbReference>
<feature type="domain" description="Retrotransposon gag" evidence="2">
    <location>
        <begin position="74"/>
        <end position="163"/>
    </location>
</feature>
<comment type="caution">
    <text evidence="3">The sequence shown here is derived from an EMBL/GenBank/DDBJ whole genome shotgun (WGS) entry which is preliminary data.</text>
</comment>